<reference evidence="3 4" key="1">
    <citation type="submission" date="2016-10" db="EMBL/GenBank/DDBJ databases">
        <authorList>
            <person name="de Groot N.N."/>
        </authorList>
    </citation>
    <scope>NUCLEOTIDE SEQUENCE [LARGE SCALE GENOMIC DNA]</scope>
    <source>
        <strain evidence="3 4">DSM 16957</strain>
    </source>
</reference>
<dbReference type="RefSeq" id="WP_176764245.1">
    <property type="nucleotide sequence ID" value="NZ_FNAG01000015.1"/>
</dbReference>
<proteinExistence type="predicted"/>
<dbReference type="GO" id="GO:0009318">
    <property type="term" value="C:exodeoxyribonuclease VII complex"/>
    <property type="evidence" value="ECO:0007669"/>
    <property type="project" value="InterPro"/>
</dbReference>
<feature type="domain" description="Exonuclease VII large subunit C-terminal" evidence="2">
    <location>
        <begin position="51"/>
        <end position="403"/>
    </location>
</feature>
<organism evidence="3 4">
    <name type="scientific">Aquimonas voraii</name>
    <dbReference type="NCBI Taxonomy" id="265719"/>
    <lineage>
        <taxon>Bacteria</taxon>
        <taxon>Pseudomonadati</taxon>
        <taxon>Pseudomonadota</taxon>
        <taxon>Gammaproteobacteria</taxon>
        <taxon>Lysobacterales</taxon>
        <taxon>Lysobacteraceae</taxon>
        <taxon>Aquimonas</taxon>
    </lineage>
</organism>
<dbReference type="EMBL" id="FNAG01000015">
    <property type="protein sequence ID" value="SDE04816.1"/>
    <property type="molecule type" value="Genomic_DNA"/>
</dbReference>
<evidence type="ECO:0000259" key="2">
    <source>
        <dbReference type="Pfam" id="PF02601"/>
    </source>
</evidence>
<dbReference type="PANTHER" id="PTHR30008:SF0">
    <property type="entry name" value="EXODEOXYRIBONUCLEASE 7 LARGE SUBUNIT"/>
    <property type="match status" value="1"/>
</dbReference>
<evidence type="ECO:0000313" key="4">
    <source>
        <dbReference type="Proteomes" id="UP000199603"/>
    </source>
</evidence>
<name>A0A1G6ZTC8_9GAMM</name>
<dbReference type="Pfam" id="PF02601">
    <property type="entry name" value="Exonuc_VII_L"/>
    <property type="match status" value="1"/>
</dbReference>
<dbReference type="STRING" id="265719.SAMN04488509_11534"/>
<dbReference type="InterPro" id="IPR003753">
    <property type="entry name" value="Exonuc_VII_L"/>
</dbReference>
<dbReference type="PANTHER" id="PTHR30008">
    <property type="entry name" value="EXODEOXYRIBONUCLEASE 7 LARGE SUBUNIT"/>
    <property type="match status" value="1"/>
</dbReference>
<protein>
    <submittedName>
        <fullName evidence="3">Exodeoxyribonuclease VII large subunit</fullName>
    </submittedName>
</protein>
<gene>
    <name evidence="3" type="ORF">SAMN04488509_11534</name>
</gene>
<dbReference type="GO" id="GO:0008855">
    <property type="term" value="F:exodeoxyribonuclease VII activity"/>
    <property type="evidence" value="ECO:0007669"/>
    <property type="project" value="InterPro"/>
</dbReference>
<dbReference type="InterPro" id="IPR020579">
    <property type="entry name" value="Exonuc_VII_lsu_C"/>
</dbReference>
<evidence type="ECO:0000256" key="1">
    <source>
        <dbReference type="SAM" id="MobiDB-lite"/>
    </source>
</evidence>
<keyword evidence="4" id="KW-1185">Reference proteome</keyword>
<feature type="region of interest" description="Disordered" evidence="1">
    <location>
        <begin position="228"/>
        <end position="247"/>
    </location>
</feature>
<dbReference type="GO" id="GO:0006308">
    <property type="term" value="P:DNA catabolic process"/>
    <property type="evidence" value="ECO:0007669"/>
    <property type="project" value="InterPro"/>
</dbReference>
<accession>A0A1G6ZTC8</accession>
<sequence length="414" mass="44789">MRLLVQVTAEFHPSHGFSLSICDLDASFVLGELAAKLKRLLARLESEGLAARNKALPAPIDFTRIAVIAPEGAAGLGDFMRDGEILQRLGLLEIKTFAAVFQGESAAISVAKAIATASTLHHAEPFDAIALIRGGGAQLDLDWLNAYEIGRAICDAPVPVMVGVGHERDRGLPDEVACLAFDTPSKVIGHIRRVIVERARTAVENAGKIQRMASSKVEVARSRLDAQQQRLTQSARGKRDQASTQLAALQSQAERRARSLAALAASDLAGLQGTLEQTVRARLARCEANLGRQGAQLLNQAQTRLLTAGQGLDRARAQLEQKARQRVDQAPLLLERAYGRLHQLAQANLNAAMIGLEQQRGELKALDPRRMLTRGFALVRDTHGRVVKIAAEAPGQVVIQWMDGAREATLKPER</sequence>
<evidence type="ECO:0000313" key="3">
    <source>
        <dbReference type="EMBL" id="SDE04816.1"/>
    </source>
</evidence>
<dbReference type="Proteomes" id="UP000199603">
    <property type="component" value="Unassembled WGS sequence"/>
</dbReference>
<dbReference type="AlphaFoldDB" id="A0A1G6ZTC8"/>